<reference evidence="2" key="1">
    <citation type="submission" date="2024-07" db="EMBL/GenBank/DDBJ databases">
        <title>Two chromosome-level genome assemblies of Korean endemic species Abeliophyllum distichum and Forsythia ovata (Oleaceae).</title>
        <authorList>
            <person name="Jang H."/>
        </authorList>
    </citation>
    <scope>NUCLEOTIDE SEQUENCE [LARGE SCALE GENOMIC DNA]</scope>
</reference>
<accession>A0ABD1Q5A7</accession>
<gene>
    <name evidence="1" type="ORF">Adt_39514</name>
</gene>
<dbReference type="EMBL" id="JBFOLK010000012">
    <property type="protein sequence ID" value="KAL2471378.1"/>
    <property type="molecule type" value="Genomic_DNA"/>
</dbReference>
<comment type="caution">
    <text evidence="1">The sequence shown here is derived from an EMBL/GenBank/DDBJ whole genome shotgun (WGS) entry which is preliminary data.</text>
</comment>
<keyword evidence="2" id="KW-1185">Reference proteome</keyword>
<evidence type="ECO:0000313" key="1">
    <source>
        <dbReference type="EMBL" id="KAL2471378.1"/>
    </source>
</evidence>
<dbReference type="Proteomes" id="UP001604336">
    <property type="component" value="Unassembled WGS sequence"/>
</dbReference>
<sequence length="121" mass="13801">MDMLPTHPTIIAASVHKYWTQSLEKAAEEAIVCERLQLAEMNLARGFVLAKELFGAFERFDAEEAKSKKLSKDLKAMGLEKVQLESEKRALQFKLDLVVMKKADIKAKYEIELKAAKEFLK</sequence>
<protein>
    <submittedName>
        <fullName evidence="1">Uncharacterized protein</fullName>
    </submittedName>
</protein>
<organism evidence="1 2">
    <name type="scientific">Abeliophyllum distichum</name>
    <dbReference type="NCBI Taxonomy" id="126358"/>
    <lineage>
        <taxon>Eukaryota</taxon>
        <taxon>Viridiplantae</taxon>
        <taxon>Streptophyta</taxon>
        <taxon>Embryophyta</taxon>
        <taxon>Tracheophyta</taxon>
        <taxon>Spermatophyta</taxon>
        <taxon>Magnoliopsida</taxon>
        <taxon>eudicotyledons</taxon>
        <taxon>Gunneridae</taxon>
        <taxon>Pentapetalae</taxon>
        <taxon>asterids</taxon>
        <taxon>lamiids</taxon>
        <taxon>Lamiales</taxon>
        <taxon>Oleaceae</taxon>
        <taxon>Forsythieae</taxon>
        <taxon>Abeliophyllum</taxon>
    </lineage>
</organism>
<name>A0ABD1Q5A7_9LAMI</name>
<proteinExistence type="predicted"/>
<dbReference type="AlphaFoldDB" id="A0ABD1Q5A7"/>
<evidence type="ECO:0000313" key="2">
    <source>
        <dbReference type="Proteomes" id="UP001604336"/>
    </source>
</evidence>